<keyword evidence="6" id="KW-1185">Reference proteome</keyword>
<dbReference type="InterPro" id="IPR039422">
    <property type="entry name" value="MarR/SlyA-like"/>
</dbReference>
<name>A0A4Q9VMA2_9HYPH</name>
<comment type="caution">
    <text evidence="5">The sequence shown here is derived from an EMBL/GenBank/DDBJ whole genome shotgun (WGS) entry which is preliminary data.</text>
</comment>
<dbReference type="InterPro" id="IPR036388">
    <property type="entry name" value="WH-like_DNA-bd_sf"/>
</dbReference>
<feature type="domain" description="HTH marR-type" evidence="4">
    <location>
        <begin position="10"/>
        <end position="144"/>
    </location>
</feature>
<dbReference type="GO" id="GO:0003677">
    <property type="term" value="F:DNA binding"/>
    <property type="evidence" value="ECO:0007669"/>
    <property type="project" value="UniProtKB-KW"/>
</dbReference>
<dbReference type="AlphaFoldDB" id="A0A4Q9VMA2"/>
<evidence type="ECO:0000256" key="3">
    <source>
        <dbReference type="ARBA" id="ARBA00023163"/>
    </source>
</evidence>
<dbReference type="GO" id="GO:0006950">
    <property type="term" value="P:response to stress"/>
    <property type="evidence" value="ECO:0007669"/>
    <property type="project" value="TreeGrafter"/>
</dbReference>
<reference evidence="5 6" key="1">
    <citation type="submission" date="2019-02" db="EMBL/GenBank/DDBJ databases">
        <title>Siculibacillus lacustris gen. nov., sp. nov., a new rosette-forming bacterium isolated from a freshwater crater lake (Lake St. Ana, Romania).</title>
        <authorList>
            <person name="Felfoldi T."/>
            <person name="Marton Z."/>
            <person name="Szabo A."/>
            <person name="Mentes A."/>
            <person name="Boka K."/>
            <person name="Marialigeti K."/>
            <person name="Mathe I."/>
            <person name="Koncz M."/>
            <person name="Schumann P."/>
            <person name="Toth E."/>
        </authorList>
    </citation>
    <scope>NUCLEOTIDE SEQUENCE [LARGE SCALE GENOMIC DNA]</scope>
    <source>
        <strain evidence="5 6">SA-279</strain>
    </source>
</reference>
<keyword evidence="3" id="KW-0804">Transcription</keyword>
<dbReference type="Gene3D" id="1.10.10.10">
    <property type="entry name" value="Winged helix-like DNA-binding domain superfamily/Winged helix DNA-binding domain"/>
    <property type="match status" value="1"/>
</dbReference>
<dbReference type="InterPro" id="IPR000835">
    <property type="entry name" value="HTH_MarR-typ"/>
</dbReference>
<dbReference type="PANTHER" id="PTHR33164:SF95">
    <property type="entry name" value="TRANSCRIPTIONAL REGULATOR"/>
    <property type="match status" value="1"/>
</dbReference>
<dbReference type="Proteomes" id="UP000292781">
    <property type="component" value="Unassembled WGS sequence"/>
</dbReference>
<dbReference type="PROSITE" id="PS50995">
    <property type="entry name" value="HTH_MARR_2"/>
    <property type="match status" value="1"/>
</dbReference>
<evidence type="ECO:0000313" key="5">
    <source>
        <dbReference type="EMBL" id="TBW35780.1"/>
    </source>
</evidence>
<dbReference type="InterPro" id="IPR023187">
    <property type="entry name" value="Tscrpt_reg_MarR-type_CS"/>
</dbReference>
<evidence type="ECO:0000256" key="1">
    <source>
        <dbReference type="ARBA" id="ARBA00023015"/>
    </source>
</evidence>
<evidence type="ECO:0000256" key="2">
    <source>
        <dbReference type="ARBA" id="ARBA00023125"/>
    </source>
</evidence>
<dbReference type="Pfam" id="PF12802">
    <property type="entry name" value="MarR_2"/>
    <property type="match status" value="1"/>
</dbReference>
<gene>
    <name evidence="5" type="ORF">EYW49_15405</name>
</gene>
<keyword evidence="2" id="KW-0238">DNA-binding</keyword>
<dbReference type="PANTHER" id="PTHR33164">
    <property type="entry name" value="TRANSCRIPTIONAL REGULATOR, MARR FAMILY"/>
    <property type="match status" value="1"/>
</dbReference>
<dbReference type="InterPro" id="IPR036390">
    <property type="entry name" value="WH_DNA-bd_sf"/>
</dbReference>
<dbReference type="SUPFAM" id="SSF46785">
    <property type="entry name" value="Winged helix' DNA-binding domain"/>
    <property type="match status" value="1"/>
</dbReference>
<sequence length="150" mass="16356">MTEATISEAQATLGALLRRPYERLQARVYAGLAARGFADVRPAHSAVLRYILPGGSRVVDLAERAGMTKQSMAYLAQALADLGYVTIAGDPDDRRAKRVRLTDRGHAVWAALIDLSEREESRAAARLGRARLDALRATLRDLAEVIDENA</sequence>
<dbReference type="SMART" id="SM00347">
    <property type="entry name" value="HTH_MARR"/>
    <property type="match status" value="1"/>
</dbReference>
<dbReference type="GO" id="GO:0003700">
    <property type="term" value="F:DNA-binding transcription factor activity"/>
    <property type="evidence" value="ECO:0007669"/>
    <property type="project" value="InterPro"/>
</dbReference>
<dbReference type="EMBL" id="SJFN01000024">
    <property type="protein sequence ID" value="TBW35780.1"/>
    <property type="molecule type" value="Genomic_DNA"/>
</dbReference>
<evidence type="ECO:0000259" key="4">
    <source>
        <dbReference type="PROSITE" id="PS50995"/>
    </source>
</evidence>
<dbReference type="PROSITE" id="PS01117">
    <property type="entry name" value="HTH_MARR_1"/>
    <property type="match status" value="1"/>
</dbReference>
<accession>A0A4Q9VMA2</accession>
<dbReference type="RefSeq" id="WP_131310481.1">
    <property type="nucleotide sequence ID" value="NZ_SJFN01000024.1"/>
</dbReference>
<dbReference type="OrthoDB" id="122135at2"/>
<evidence type="ECO:0000313" key="6">
    <source>
        <dbReference type="Proteomes" id="UP000292781"/>
    </source>
</evidence>
<protein>
    <submittedName>
        <fullName evidence="5">MarR family transcriptional regulator</fullName>
    </submittedName>
</protein>
<keyword evidence="1" id="KW-0805">Transcription regulation</keyword>
<organism evidence="5 6">
    <name type="scientific">Siculibacillus lacustris</name>
    <dbReference type="NCBI Taxonomy" id="1549641"/>
    <lineage>
        <taxon>Bacteria</taxon>
        <taxon>Pseudomonadati</taxon>
        <taxon>Pseudomonadota</taxon>
        <taxon>Alphaproteobacteria</taxon>
        <taxon>Hyphomicrobiales</taxon>
        <taxon>Ancalomicrobiaceae</taxon>
        <taxon>Siculibacillus</taxon>
    </lineage>
</organism>
<proteinExistence type="predicted"/>